<sequence>MAYSLNAPNVQAHSKCTRKMADAGSAVISTVKPGARKRKAKMKRWRNRVEKRLTSRRSSAAP</sequence>
<evidence type="ECO:0000313" key="3">
    <source>
        <dbReference type="Proteomes" id="UP000233837"/>
    </source>
</evidence>
<evidence type="ECO:0000313" key="2">
    <source>
        <dbReference type="EMBL" id="PKU81000.1"/>
    </source>
</evidence>
<reference evidence="2 3" key="2">
    <citation type="journal article" date="2017" name="Nature">
        <title>The Apostasia genome and the evolution of orchids.</title>
        <authorList>
            <person name="Zhang G.Q."/>
            <person name="Liu K.W."/>
            <person name="Li Z."/>
            <person name="Lohaus R."/>
            <person name="Hsiao Y.Y."/>
            <person name="Niu S.C."/>
            <person name="Wang J.Y."/>
            <person name="Lin Y.C."/>
            <person name="Xu Q."/>
            <person name="Chen L.J."/>
            <person name="Yoshida K."/>
            <person name="Fujiwara S."/>
            <person name="Wang Z.W."/>
            <person name="Zhang Y.Q."/>
            <person name="Mitsuda N."/>
            <person name="Wang M."/>
            <person name="Liu G.H."/>
            <person name="Pecoraro L."/>
            <person name="Huang H.X."/>
            <person name="Xiao X.J."/>
            <person name="Lin M."/>
            <person name="Wu X.Y."/>
            <person name="Wu W.L."/>
            <person name="Chen Y.Y."/>
            <person name="Chang S.B."/>
            <person name="Sakamoto S."/>
            <person name="Ohme-Takagi M."/>
            <person name="Yagi M."/>
            <person name="Zeng S.J."/>
            <person name="Shen C.Y."/>
            <person name="Yeh C.M."/>
            <person name="Luo Y.B."/>
            <person name="Tsai W.C."/>
            <person name="Van de Peer Y."/>
            <person name="Liu Z.J."/>
        </authorList>
    </citation>
    <scope>NUCLEOTIDE SEQUENCE [LARGE SCALE GENOMIC DNA]</scope>
    <source>
        <tissue evidence="2">The whole plant</tissue>
    </source>
</reference>
<evidence type="ECO:0000256" key="1">
    <source>
        <dbReference type="SAM" id="MobiDB-lite"/>
    </source>
</evidence>
<reference evidence="2 3" key="1">
    <citation type="journal article" date="2016" name="Sci. Rep.">
        <title>The Dendrobium catenatum Lindl. genome sequence provides insights into polysaccharide synthase, floral development and adaptive evolution.</title>
        <authorList>
            <person name="Zhang G.Q."/>
            <person name="Xu Q."/>
            <person name="Bian C."/>
            <person name="Tsai W.C."/>
            <person name="Yeh C.M."/>
            <person name="Liu K.W."/>
            <person name="Yoshida K."/>
            <person name="Zhang L.S."/>
            <person name="Chang S.B."/>
            <person name="Chen F."/>
            <person name="Shi Y."/>
            <person name="Su Y.Y."/>
            <person name="Zhang Y.Q."/>
            <person name="Chen L.J."/>
            <person name="Yin Y."/>
            <person name="Lin M."/>
            <person name="Huang H."/>
            <person name="Deng H."/>
            <person name="Wang Z.W."/>
            <person name="Zhu S.L."/>
            <person name="Zhao X."/>
            <person name="Deng C."/>
            <person name="Niu S.C."/>
            <person name="Huang J."/>
            <person name="Wang M."/>
            <person name="Liu G.H."/>
            <person name="Yang H.J."/>
            <person name="Xiao X.J."/>
            <person name="Hsiao Y.Y."/>
            <person name="Wu W.L."/>
            <person name="Chen Y.Y."/>
            <person name="Mitsuda N."/>
            <person name="Ohme-Takagi M."/>
            <person name="Luo Y.B."/>
            <person name="Van de Peer Y."/>
            <person name="Liu Z.J."/>
        </authorList>
    </citation>
    <scope>NUCLEOTIDE SEQUENCE [LARGE SCALE GENOMIC DNA]</scope>
    <source>
        <tissue evidence="2">The whole plant</tissue>
    </source>
</reference>
<gene>
    <name evidence="2" type="ORF">MA16_Dca025184</name>
</gene>
<proteinExistence type="predicted"/>
<name>A0A2I0WZA7_9ASPA</name>
<feature type="region of interest" description="Disordered" evidence="1">
    <location>
        <begin position="32"/>
        <end position="62"/>
    </location>
</feature>
<keyword evidence="3" id="KW-1185">Reference proteome</keyword>
<dbReference type="EMBL" id="KZ502296">
    <property type="protein sequence ID" value="PKU81000.1"/>
    <property type="molecule type" value="Genomic_DNA"/>
</dbReference>
<accession>A0A2I0WZA7</accession>
<organism evidence="2 3">
    <name type="scientific">Dendrobium catenatum</name>
    <dbReference type="NCBI Taxonomy" id="906689"/>
    <lineage>
        <taxon>Eukaryota</taxon>
        <taxon>Viridiplantae</taxon>
        <taxon>Streptophyta</taxon>
        <taxon>Embryophyta</taxon>
        <taxon>Tracheophyta</taxon>
        <taxon>Spermatophyta</taxon>
        <taxon>Magnoliopsida</taxon>
        <taxon>Liliopsida</taxon>
        <taxon>Asparagales</taxon>
        <taxon>Orchidaceae</taxon>
        <taxon>Epidendroideae</taxon>
        <taxon>Malaxideae</taxon>
        <taxon>Dendrobiinae</taxon>
        <taxon>Dendrobium</taxon>
    </lineage>
</organism>
<dbReference type="Proteomes" id="UP000233837">
    <property type="component" value="Unassembled WGS sequence"/>
</dbReference>
<protein>
    <submittedName>
        <fullName evidence="2">Uncharacterized protein</fullName>
    </submittedName>
</protein>
<feature type="compositionally biased region" description="Basic residues" evidence="1">
    <location>
        <begin position="34"/>
        <end position="46"/>
    </location>
</feature>
<dbReference type="AlphaFoldDB" id="A0A2I0WZA7"/>